<dbReference type="EMBL" id="GEZM01056944">
    <property type="protein sequence ID" value="JAV72552.1"/>
    <property type="molecule type" value="Transcribed_RNA"/>
</dbReference>
<dbReference type="PROSITE" id="PS50304">
    <property type="entry name" value="TUDOR"/>
    <property type="match status" value="2"/>
</dbReference>
<dbReference type="PANTHER" id="PTHR16442:SF1">
    <property type="entry name" value="RING FINGER PROTEIN 17"/>
    <property type="match status" value="1"/>
</dbReference>
<evidence type="ECO:0000256" key="1">
    <source>
        <dbReference type="SAM" id="MobiDB-lite"/>
    </source>
</evidence>
<dbReference type="Gene3D" id="2.40.50.90">
    <property type="match status" value="2"/>
</dbReference>
<dbReference type="SMART" id="SM00333">
    <property type="entry name" value="TUDOR"/>
    <property type="match status" value="2"/>
</dbReference>
<name>A0A1Y1LFW0_PHOPY</name>
<dbReference type="InParanoid" id="A0A1Y1LFW0"/>
<proteinExistence type="predicted"/>
<evidence type="ECO:0000313" key="5">
    <source>
        <dbReference type="Proteomes" id="UP000327044"/>
    </source>
</evidence>
<gene>
    <name evidence="4" type="ORF">PPYR_05787</name>
</gene>
<dbReference type="Proteomes" id="UP000327044">
    <property type="component" value="Unassembled WGS sequence"/>
</dbReference>
<feature type="domain" description="Tudor" evidence="2">
    <location>
        <begin position="268"/>
        <end position="326"/>
    </location>
</feature>
<dbReference type="OrthoDB" id="10052065at2759"/>
<sequence length="408" mass="46378">MDQQPTCSKYTHFNEEDEKVEETKPLSRYTMYILPKHSVHNVYVSYAGNGPHEIWIQLDSAKQILSVLGEKLSKIPLQTLKYKPKIGTACIVKRYKSTLRSRGMVVDIRANCTYMVLFVDYGNTAYFSWDEMYTIPSRFIQPKVMAMRYTLAESQTLQLTSESLHAFRKFCNNKLLKMLVVEEGTLESLPLCKLRFGNVTAIDILKSNLMLRYLPRAAPDVATDVTISHVNNCGDFYIQEKSSISELRKINAIVQQNCRTAPTIHGSQLSEGLPCCAVSPVDNKWYRTKVLSNINDVVKVSYIDYGDKHTVKLTDLRMPRTNRLTTTCPFALKCSLSGYDDRKDSPANGALYKLIAAREFKMRVVAYKNAVPQVELLDEEGHSVTEELEKELHSLSLGSVPEEDQTEE</sequence>
<dbReference type="EMBL" id="VVIM01000003">
    <property type="protein sequence ID" value="KAB0801433.1"/>
    <property type="molecule type" value="Genomic_DNA"/>
</dbReference>
<feature type="region of interest" description="Disordered" evidence="1">
    <location>
        <begin position="388"/>
        <end position="408"/>
    </location>
</feature>
<dbReference type="PANTHER" id="PTHR16442">
    <property type="entry name" value="RING FINGER PROTEIN 17"/>
    <property type="match status" value="1"/>
</dbReference>
<reference evidence="4" key="3">
    <citation type="submission" date="2019-08" db="EMBL/GenBank/DDBJ databases">
        <authorList>
            <consortium name="Photinus pyralis genome working group"/>
            <person name="Fallon T.R."/>
            <person name="Sander Lower S.E."/>
            <person name="Weng J.-K."/>
        </authorList>
    </citation>
    <scope>NUCLEOTIDE SEQUENCE</scope>
    <source>
        <strain evidence="4">1611_PpyrPB1</strain>
        <tissue evidence="4">Whole body</tissue>
    </source>
</reference>
<organism evidence="3">
    <name type="scientific">Photinus pyralis</name>
    <name type="common">Common eastern firefly</name>
    <name type="synonym">Lampyris pyralis</name>
    <dbReference type="NCBI Taxonomy" id="7054"/>
    <lineage>
        <taxon>Eukaryota</taxon>
        <taxon>Metazoa</taxon>
        <taxon>Ecdysozoa</taxon>
        <taxon>Arthropoda</taxon>
        <taxon>Hexapoda</taxon>
        <taxon>Insecta</taxon>
        <taxon>Pterygota</taxon>
        <taxon>Neoptera</taxon>
        <taxon>Endopterygota</taxon>
        <taxon>Coleoptera</taxon>
        <taxon>Polyphaga</taxon>
        <taxon>Elateriformia</taxon>
        <taxon>Elateroidea</taxon>
        <taxon>Lampyridae</taxon>
        <taxon>Lampyrinae</taxon>
        <taxon>Photinus</taxon>
    </lineage>
</organism>
<dbReference type="InterPro" id="IPR002999">
    <property type="entry name" value="Tudor"/>
</dbReference>
<dbReference type="InterPro" id="IPR035437">
    <property type="entry name" value="SNase_OB-fold_sf"/>
</dbReference>
<dbReference type="AlphaFoldDB" id="A0A1Y1LFW0"/>
<evidence type="ECO:0000259" key="2">
    <source>
        <dbReference type="PROSITE" id="PS50304"/>
    </source>
</evidence>
<accession>A0A1Y1LFW0</accession>
<keyword evidence="5" id="KW-1185">Reference proteome</keyword>
<reference evidence="3" key="1">
    <citation type="journal article" date="2016" name="Sci. Rep.">
        <title>Molecular characterization of firefly nuptial gifts: a multi-omics approach sheds light on postcopulatory sexual selection.</title>
        <authorList>
            <person name="Al-Wathiqui N."/>
            <person name="Fallon T.R."/>
            <person name="South A."/>
            <person name="Weng J.K."/>
            <person name="Lewis S.M."/>
        </authorList>
    </citation>
    <scope>NUCLEOTIDE SEQUENCE</scope>
</reference>
<dbReference type="GO" id="GO:0005737">
    <property type="term" value="C:cytoplasm"/>
    <property type="evidence" value="ECO:0007669"/>
    <property type="project" value="UniProtKB-ARBA"/>
</dbReference>
<dbReference type="SUPFAM" id="SSF63748">
    <property type="entry name" value="Tudor/PWWP/MBT"/>
    <property type="match status" value="2"/>
</dbReference>
<evidence type="ECO:0000313" key="4">
    <source>
        <dbReference type="EMBL" id="KAB0801433.1"/>
    </source>
</evidence>
<dbReference type="Pfam" id="PF00567">
    <property type="entry name" value="TUDOR"/>
    <property type="match status" value="2"/>
</dbReference>
<evidence type="ECO:0000313" key="3">
    <source>
        <dbReference type="EMBL" id="JAV72552.1"/>
    </source>
</evidence>
<protein>
    <recommendedName>
        <fullName evidence="2">Tudor domain-containing protein</fullName>
    </recommendedName>
</protein>
<dbReference type="Gene3D" id="2.30.30.140">
    <property type="match status" value="2"/>
</dbReference>
<feature type="domain" description="Tudor" evidence="2">
    <location>
        <begin position="83"/>
        <end position="142"/>
    </location>
</feature>
<reference evidence="4 5" key="2">
    <citation type="journal article" date="2018" name="Elife">
        <title>Firefly genomes illuminate parallel origins of bioluminescence in beetles.</title>
        <authorList>
            <person name="Fallon T.R."/>
            <person name="Lower S.E."/>
            <person name="Chang C.H."/>
            <person name="Bessho-Uehara M."/>
            <person name="Martin G.J."/>
            <person name="Bewick A.J."/>
            <person name="Behringer M."/>
            <person name="Debat H.J."/>
            <person name="Wong I."/>
            <person name="Day J.C."/>
            <person name="Suvorov A."/>
            <person name="Silva C.J."/>
            <person name="Stanger-Hall K.F."/>
            <person name="Hall D.W."/>
            <person name="Schmitz R.J."/>
            <person name="Nelson D.R."/>
            <person name="Lewis S.M."/>
            <person name="Shigenobu S."/>
            <person name="Bybee S.M."/>
            <person name="Larracuente A.M."/>
            <person name="Oba Y."/>
            <person name="Weng J.K."/>
        </authorList>
    </citation>
    <scope>NUCLEOTIDE SEQUENCE [LARGE SCALE GENOMIC DNA]</scope>
    <source>
        <strain evidence="4">1611_PpyrPB1</strain>
        <tissue evidence="4">Whole body</tissue>
    </source>
</reference>